<protein>
    <submittedName>
        <fullName evidence="3">CHAP domain-containing protein</fullName>
    </submittedName>
</protein>
<dbReference type="InterPro" id="IPR038765">
    <property type="entry name" value="Papain-like_cys_pep_sf"/>
</dbReference>
<dbReference type="Proteomes" id="UP000663608">
    <property type="component" value="Chromosome"/>
</dbReference>
<sequence>MQKKRLWGSALLLIAFVLTSKHVSASEKEVVYRLYNPNSGEHFYTTSFYEQNTLKNVGWRDEGVGWQAATKGTPVYRVYNPNVKGGNHYYTMSNYEAKSLIKAGWRWDNNAKPVFYSGGSVNLYVAYNPNAQSGSHNYTTNVYEQNNLLKNGWKYGAIAWKTMPSDPLPTLPQGWSIDRAINTNNYSTQSYAYKQCTWWVYNRAKEFGINYGLYMGNGKDWQNQPGYTVTSTPQLHSAVSFKAGQLGADASYGHVAFVEQIHSDGSILISQSGTGYKTLYDYQVLSKKEAGQLKYIIGK</sequence>
<keyword evidence="1" id="KW-0732">Signal</keyword>
<accession>A0AA45KEL3</accession>
<dbReference type="PROSITE" id="PS50911">
    <property type="entry name" value="CHAP"/>
    <property type="match status" value="1"/>
</dbReference>
<evidence type="ECO:0000256" key="1">
    <source>
        <dbReference type="SAM" id="SignalP"/>
    </source>
</evidence>
<keyword evidence="4" id="KW-1185">Reference proteome</keyword>
<dbReference type="EMBL" id="CP070872">
    <property type="protein sequence ID" value="QSE75895.1"/>
    <property type="molecule type" value="Genomic_DNA"/>
</dbReference>
<dbReference type="KEGG" id="lti:JW886_05270"/>
<dbReference type="AlphaFoldDB" id="A0AA45KEL3"/>
<dbReference type="Gene3D" id="3.90.1720.10">
    <property type="entry name" value="endopeptidase domain like (from Nostoc punctiforme)"/>
    <property type="match status" value="1"/>
</dbReference>
<proteinExistence type="predicted"/>
<dbReference type="InterPro" id="IPR043708">
    <property type="entry name" value="DUF5648"/>
</dbReference>
<dbReference type="RefSeq" id="WP_205871480.1">
    <property type="nucleotide sequence ID" value="NZ_CP070872.1"/>
</dbReference>
<feature type="signal peptide" evidence="1">
    <location>
        <begin position="1"/>
        <end position="25"/>
    </location>
</feature>
<dbReference type="InterPro" id="IPR007921">
    <property type="entry name" value="CHAP_dom"/>
</dbReference>
<evidence type="ECO:0000313" key="4">
    <source>
        <dbReference type="Proteomes" id="UP000663608"/>
    </source>
</evidence>
<dbReference type="Pfam" id="PF05257">
    <property type="entry name" value="CHAP"/>
    <property type="match status" value="1"/>
</dbReference>
<gene>
    <name evidence="3" type="ORF">JW886_05270</name>
</gene>
<evidence type="ECO:0000313" key="3">
    <source>
        <dbReference type="EMBL" id="QSE75895.1"/>
    </source>
</evidence>
<organism evidence="3 4">
    <name type="scientific">Lactococcus taiwanensis</name>
    <dbReference type="NCBI Taxonomy" id="1151742"/>
    <lineage>
        <taxon>Bacteria</taxon>
        <taxon>Bacillati</taxon>
        <taxon>Bacillota</taxon>
        <taxon>Bacilli</taxon>
        <taxon>Lactobacillales</taxon>
        <taxon>Streptococcaceae</taxon>
        <taxon>Lactococcus</taxon>
    </lineage>
</organism>
<feature type="chain" id="PRO_5041450299" evidence="1">
    <location>
        <begin position="26"/>
        <end position="299"/>
    </location>
</feature>
<name>A0AA45KEL3_9LACT</name>
<dbReference type="Pfam" id="PF18885">
    <property type="entry name" value="DUF5648"/>
    <property type="match status" value="1"/>
</dbReference>
<reference evidence="3 4" key="1">
    <citation type="submission" date="2021-02" db="EMBL/GenBank/DDBJ databases">
        <title>Complete genome sequence of Lactococcus lactis strain K_LL004.</title>
        <authorList>
            <person name="Kim H.B."/>
        </authorList>
    </citation>
    <scope>NUCLEOTIDE SEQUENCE [LARGE SCALE GENOMIC DNA]</scope>
    <source>
        <strain evidence="3 4">K_LL004</strain>
    </source>
</reference>
<feature type="domain" description="Peptidase C51" evidence="2">
    <location>
        <begin position="171"/>
        <end position="297"/>
    </location>
</feature>
<dbReference type="SUPFAM" id="SSF54001">
    <property type="entry name" value="Cysteine proteinases"/>
    <property type="match status" value="1"/>
</dbReference>
<evidence type="ECO:0000259" key="2">
    <source>
        <dbReference type="PROSITE" id="PS50911"/>
    </source>
</evidence>